<accession>A0A9W4HF39</accession>
<dbReference type="OrthoDB" id="4336792at2759"/>
<reference evidence="1" key="1">
    <citation type="submission" date="2021-07" db="EMBL/GenBank/DDBJ databases">
        <authorList>
            <person name="Branca A.L. A."/>
        </authorList>
    </citation>
    <scope>NUCLEOTIDE SEQUENCE</scope>
</reference>
<proteinExistence type="predicted"/>
<evidence type="ECO:0000313" key="1">
    <source>
        <dbReference type="EMBL" id="CAG7991194.1"/>
    </source>
</evidence>
<dbReference type="AlphaFoldDB" id="A0A9W4HF39"/>
<sequence length="235" mass="27435">MHLLDIHFHQNVFHWSSSEIAVWYKHHRYYYSPIRNLLTEDQNLRKQVQREERLHNQITALQKASAIESSTPELDEIAKELQETQKTYASNEHALYKAECLLHPILKDAYIKLRRDATWFMREGLVQDCADRGGCCGRQCGCCAKRHLSKRRRRGEGHCTTECGCCISFRGYDLPKEEKDKISSEFVGMLESRLSPHFINLANGYISPAKPHGLGKIESWWKELFGPDYYDKKVM</sequence>
<gene>
    <name evidence="1" type="ORF">POLS_LOCUS1586</name>
</gene>
<protein>
    <submittedName>
        <fullName evidence="1">Uncharacterized protein</fullName>
    </submittedName>
</protein>
<name>A0A9W4HF39_PENOL</name>
<dbReference type="EMBL" id="CAJVOS010000011">
    <property type="protein sequence ID" value="CAG7991194.1"/>
    <property type="molecule type" value="Genomic_DNA"/>
</dbReference>
<keyword evidence="2" id="KW-1185">Reference proteome</keyword>
<organism evidence="1 2">
    <name type="scientific">Penicillium olsonii</name>
    <dbReference type="NCBI Taxonomy" id="99116"/>
    <lineage>
        <taxon>Eukaryota</taxon>
        <taxon>Fungi</taxon>
        <taxon>Dikarya</taxon>
        <taxon>Ascomycota</taxon>
        <taxon>Pezizomycotina</taxon>
        <taxon>Eurotiomycetes</taxon>
        <taxon>Eurotiomycetidae</taxon>
        <taxon>Eurotiales</taxon>
        <taxon>Aspergillaceae</taxon>
        <taxon>Penicillium</taxon>
    </lineage>
</organism>
<evidence type="ECO:0000313" key="2">
    <source>
        <dbReference type="Proteomes" id="UP001153618"/>
    </source>
</evidence>
<comment type="caution">
    <text evidence="1">The sequence shown here is derived from an EMBL/GenBank/DDBJ whole genome shotgun (WGS) entry which is preliminary data.</text>
</comment>
<dbReference type="Proteomes" id="UP001153618">
    <property type="component" value="Unassembled WGS sequence"/>
</dbReference>